<accession>A0A9W4IB90</accession>
<reference evidence="1" key="1">
    <citation type="submission" date="2021-07" db="EMBL/GenBank/DDBJ databases">
        <authorList>
            <person name="Branca A.L. A."/>
        </authorList>
    </citation>
    <scope>NUCLEOTIDE SEQUENCE</scope>
</reference>
<evidence type="ECO:0000313" key="2">
    <source>
        <dbReference type="Proteomes" id="UP001152592"/>
    </source>
</evidence>
<dbReference type="AlphaFoldDB" id="A0A9W4IB90"/>
<sequence>MMVPSSNQKRAYIRQHCREALAAHISNVLYPLFLLREVHSPQITDLVSSSLFFFSSQICLQPSAEDRYAWSLMETHDELLQSNLGSGSVSLYQAGRLSRSLCRRRRWPNPNRAICQRKR</sequence>
<evidence type="ECO:0000313" key="1">
    <source>
        <dbReference type="EMBL" id="CAG8250634.1"/>
    </source>
</evidence>
<dbReference type="OrthoDB" id="6132182at2759"/>
<dbReference type="EMBL" id="CAJVPD010000032">
    <property type="protein sequence ID" value="CAG8250634.1"/>
    <property type="molecule type" value="Genomic_DNA"/>
</dbReference>
<name>A0A9W4IB90_9EURO</name>
<organism evidence="1 2">
    <name type="scientific">Penicillium salamii</name>
    <dbReference type="NCBI Taxonomy" id="1612424"/>
    <lineage>
        <taxon>Eukaryota</taxon>
        <taxon>Fungi</taxon>
        <taxon>Dikarya</taxon>
        <taxon>Ascomycota</taxon>
        <taxon>Pezizomycotina</taxon>
        <taxon>Eurotiomycetes</taxon>
        <taxon>Eurotiomycetidae</taxon>
        <taxon>Eurotiales</taxon>
        <taxon>Aspergillaceae</taxon>
        <taxon>Penicillium</taxon>
    </lineage>
</organism>
<comment type="caution">
    <text evidence="1">The sequence shown here is derived from an EMBL/GenBank/DDBJ whole genome shotgun (WGS) entry which is preliminary data.</text>
</comment>
<proteinExistence type="predicted"/>
<gene>
    <name evidence="1" type="ORF">PSALAMII_LOCUS714</name>
</gene>
<dbReference type="Proteomes" id="UP001152592">
    <property type="component" value="Unassembled WGS sequence"/>
</dbReference>
<protein>
    <submittedName>
        <fullName evidence="1">Uncharacterized protein</fullName>
    </submittedName>
</protein>